<reference evidence="2" key="1">
    <citation type="submission" date="2016-10" db="EMBL/GenBank/DDBJ databases">
        <authorList>
            <person name="Varghese N."/>
            <person name="Submissions S."/>
        </authorList>
    </citation>
    <scope>NUCLEOTIDE SEQUENCE [LARGE SCALE GENOMIC DNA]</scope>
    <source>
        <strain evidence="2">CGMCC 1.11012</strain>
    </source>
</reference>
<keyword evidence="2" id="KW-1185">Reference proteome</keyword>
<sequence length="53" mass="5924">MDHNVTNSVNSRLITIMSGIVHVNAINGRSLSIYKNSITLHNCEMPFQPHFNG</sequence>
<accession>A0A1G9ECS3</accession>
<gene>
    <name evidence="1" type="ORF">SAMN05216192_15230</name>
</gene>
<organism evidence="1 2">
    <name type="scientific">Paenibacillus typhae</name>
    <dbReference type="NCBI Taxonomy" id="1174501"/>
    <lineage>
        <taxon>Bacteria</taxon>
        <taxon>Bacillati</taxon>
        <taxon>Bacillota</taxon>
        <taxon>Bacilli</taxon>
        <taxon>Bacillales</taxon>
        <taxon>Paenibacillaceae</taxon>
        <taxon>Paenibacillus</taxon>
    </lineage>
</organism>
<evidence type="ECO:0000313" key="1">
    <source>
        <dbReference type="EMBL" id="SDK73960.1"/>
    </source>
</evidence>
<evidence type="ECO:0000313" key="2">
    <source>
        <dbReference type="Proteomes" id="UP000199050"/>
    </source>
</evidence>
<proteinExistence type="predicted"/>
<name>A0A1G9ECS3_9BACL</name>
<dbReference type="EMBL" id="FNDX01000052">
    <property type="protein sequence ID" value="SDK73960.1"/>
    <property type="molecule type" value="Genomic_DNA"/>
</dbReference>
<dbReference type="STRING" id="1174501.SAMN05216192_15230"/>
<dbReference type="AlphaFoldDB" id="A0A1G9ECS3"/>
<protein>
    <submittedName>
        <fullName evidence="1">Uncharacterized protein</fullName>
    </submittedName>
</protein>
<dbReference type="Proteomes" id="UP000199050">
    <property type="component" value="Unassembled WGS sequence"/>
</dbReference>